<gene>
    <name evidence="2" type="ORF">BO71DRAFT_398969</name>
</gene>
<name>A0A319DA68_9EURO</name>
<dbReference type="AlphaFoldDB" id="A0A319DA68"/>
<proteinExistence type="predicted"/>
<feature type="region of interest" description="Disordered" evidence="1">
    <location>
        <begin position="110"/>
        <end position="129"/>
    </location>
</feature>
<keyword evidence="3" id="KW-1185">Reference proteome</keyword>
<evidence type="ECO:0000313" key="3">
    <source>
        <dbReference type="Proteomes" id="UP000247810"/>
    </source>
</evidence>
<dbReference type="EMBL" id="KZ825874">
    <property type="protein sequence ID" value="PYH94295.1"/>
    <property type="molecule type" value="Genomic_DNA"/>
</dbReference>
<evidence type="ECO:0000256" key="1">
    <source>
        <dbReference type="SAM" id="MobiDB-lite"/>
    </source>
</evidence>
<feature type="compositionally biased region" description="Basic and acidic residues" evidence="1">
    <location>
        <begin position="112"/>
        <end position="129"/>
    </location>
</feature>
<accession>A0A319DA68</accession>
<protein>
    <submittedName>
        <fullName evidence="2">Uncharacterized protein</fullName>
    </submittedName>
</protein>
<evidence type="ECO:0000313" key="2">
    <source>
        <dbReference type="EMBL" id="PYH94295.1"/>
    </source>
</evidence>
<dbReference type="OrthoDB" id="4507903at2759"/>
<dbReference type="VEuPathDB" id="FungiDB:BO71DRAFT_398969"/>
<organism evidence="2 3">
    <name type="scientific">Aspergillus ellipticus CBS 707.79</name>
    <dbReference type="NCBI Taxonomy" id="1448320"/>
    <lineage>
        <taxon>Eukaryota</taxon>
        <taxon>Fungi</taxon>
        <taxon>Dikarya</taxon>
        <taxon>Ascomycota</taxon>
        <taxon>Pezizomycotina</taxon>
        <taxon>Eurotiomycetes</taxon>
        <taxon>Eurotiomycetidae</taxon>
        <taxon>Eurotiales</taxon>
        <taxon>Aspergillaceae</taxon>
        <taxon>Aspergillus</taxon>
        <taxon>Aspergillus subgen. Circumdati</taxon>
    </lineage>
</organism>
<sequence>MNVYHTSRRSCLKSPFYSDFSATWSEPYLQTRPKISWPCKHTVKAPVKTKPFYPFRAMADKTPVDENEGQEAVVGVRADVKTLQQLSSSGQAAREKRKINQTERIMGALGDAVKDEVGGGVDSQDRGRK</sequence>
<dbReference type="Proteomes" id="UP000247810">
    <property type="component" value="Unassembled WGS sequence"/>
</dbReference>
<reference evidence="2 3" key="1">
    <citation type="submission" date="2018-02" db="EMBL/GenBank/DDBJ databases">
        <title>The genomes of Aspergillus section Nigri reveals drivers in fungal speciation.</title>
        <authorList>
            <consortium name="DOE Joint Genome Institute"/>
            <person name="Vesth T.C."/>
            <person name="Nybo J."/>
            <person name="Theobald S."/>
            <person name="Brandl J."/>
            <person name="Frisvad J.C."/>
            <person name="Nielsen K.F."/>
            <person name="Lyhne E.K."/>
            <person name="Kogle M.E."/>
            <person name="Kuo A."/>
            <person name="Riley R."/>
            <person name="Clum A."/>
            <person name="Nolan M."/>
            <person name="Lipzen A."/>
            <person name="Salamov A."/>
            <person name="Henrissat B."/>
            <person name="Wiebenga A."/>
            <person name="De vries R.P."/>
            <person name="Grigoriev I.V."/>
            <person name="Mortensen U.H."/>
            <person name="Andersen M.R."/>
            <person name="Baker S.E."/>
        </authorList>
    </citation>
    <scope>NUCLEOTIDE SEQUENCE [LARGE SCALE GENOMIC DNA]</scope>
    <source>
        <strain evidence="2 3">CBS 707.79</strain>
    </source>
</reference>